<organism evidence="1 2">
    <name type="scientific">Campylobacter phage F356</name>
    <dbReference type="NCBI Taxonomy" id="2794365"/>
    <lineage>
        <taxon>Viruses</taxon>
        <taxon>Duplodnaviria</taxon>
        <taxon>Heunggongvirae</taxon>
        <taxon>Uroviricota</taxon>
        <taxon>Caudoviricetes</taxon>
        <taxon>Connertonviridae</taxon>
        <taxon>Fletchervirus</taxon>
        <taxon>Fletchervirus CPX</taxon>
    </lineage>
</organism>
<evidence type="ECO:0000313" key="1">
    <source>
        <dbReference type="EMBL" id="QPX63777.1"/>
    </source>
</evidence>
<evidence type="ECO:0000313" key="2">
    <source>
        <dbReference type="Proteomes" id="UP000596154"/>
    </source>
</evidence>
<accession>A0A7T3KEI5</accession>
<gene>
    <name evidence="1" type="ORF">F356_139</name>
</gene>
<sequence length="68" mass="8200">MNKIKQWTIELMCMFYPIKIKSTAKDNYYISYKFKFNKYYVFGDRGGAVFAENYKDALRVAEWMDDNS</sequence>
<proteinExistence type="predicted"/>
<reference evidence="1 2" key="1">
    <citation type="submission" date="2020-08" db="EMBL/GenBank/DDBJ databases">
        <authorList>
            <person name="Sorensen M.C.H."/>
        </authorList>
    </citation>
    <scope>NUCLEOTIDE SEQUENCE [LARGE SCALE GENOMIC DNA]</scope>
</reference>
<dbReference type="Proteomes" id="UP000596154">
    <property type="component" value="Segment"/>
</dbReference>
<name>A0A7T3KEI5_9CAUD</name>
<protein>
    <submittedName>
        <fullName evidence="1">Uncharacterized protein</fullName>
    </submittedName>
</protein>
<dbReference type="EMBL" id="MT863719">
    <property type="protein sequence ID" value="QPX63777.1"/>
    <property type="molecule type" value="Genomic_DNA"/>
</dbReference>